<comment type="caution">
    <text evidence="1">The sequence shown here is derived from an EMBL/GenBank/DDBJ whole genome shotgun (WGS) entry which is preliminary data.</text>
</comment>
<dbReference type="SMART" id="SM00671">
    <property type="entry name" value="SEL1"/>
    <property type="match status" value="2"/>
</dbReference>
<dbReference type="Pfam" id="PF08238">
    <property type="entry name" value="Sel1"/>
    <property type="match status" value="2"/>
</dbReference>
<feature type="non-terminal residue" evidence="1">
    <location>
        <position position="86"/>
    </location>
</feature>
<dbReference type="Gene3D" id="1.25.40.10">
    <property type="entry name" value="Tetratricopeptide repeat domain"/>
    <property type="match status" value="1"/>
</dbReference>
<name>T1AA47_9ZZZZ</name>
<sequence length="86" mass="9576">RAIQPRRDVRQPAKVVPQDYAKARKWWRLAAQQGDADAQYSLGQMYDSGHDVPQNYVKAYKWVALSKVGAKPGSSVDKNVEAAMSA</sequence>
<dbReference type="AlphaFoldDB" id="T1AA47"/>
<dbReference type="InterPro" id="IPR011990">
    <property type="entry name" value="TPR-like_helical_dom_sf"/>
</dbReference>
<proteinExistence type="predicted"/>
<dbReference type="PANTHER" id="PTHR43628">
    <property type="entry name" value="ACTIVATOR OF C KINASE PROTEIN 1-RELATED"/>
    <property type="match status" value="1"/>
</dbReference>
<feature type="non-terminal residue" evidence="1">
    <location>
        <position position="1"/>
    </location>
</feature>
<dbReference type="PANTHER" id="PTHR43628:SF1">
    <property type="entry name" value="CHITIN SYNTHASE REGULATORY FACTOR 2-RELATED"/>
    <property type="match status" value="1"/>
</dbReference>
<reference evidence="1" key="1">
    <citation type="submission" date="2013-08" db="EMBL/GenBank/DDBJ databases">
        <authorList>
            <person name="Mendez C."/>
            <person name="Richter M."/>
            <person name="Ferrer M."/>
            <person name="Sanchez J."/>
        </authorList>
    </citation>
    <scope>NUCLEOTIDE SEQUENCE</scope>
</reference>
<organism evidence="1">
    <name type="scientific">mine drainage metagenome</name>
    <dbReference type="NCBI Taxonomy" id="410659"/>
    <lineage>
        <taxon>unclassified sequences</taxon>
        <taxon>metagenomes</taxon>
        <taxon>ecological metagenomes</taxon>
    </lineage>
</organism>
<reference evidence="1" key="2">
    <citation type="journal article" date="2014" name="ISME J.">
        <title>Microbial stratification in low pH oxic and suboxic macroscopic growths along an acid mine drainage.</title>
        <authorList>
            <person name="Mendez-Garcia C."/>
            <person name="Mesa V."/>
            <person name="Sprenger R.R."/>
            <person name="Richter M."/>
            <person name="Diez M.S."/>
            <person name="Solano J."/>
            <person name="Bargiela R."/>
            <person name="Golyshina O.V."/>
            <person name="Manteca A."/>
            <person name="Ramos J.L."/>
            <person name="Gallego J.R."/>
            <person name="Llorente I."/>
            <person name="Martins Dos Santos V.A."/>
            <person name="Jensen O.N."/>
            <person name="Pelaez A.I."/>
            <person name="Sanchez J."/>
            <person name="Ferrer M."/>
        </authorList>
    </citation>
    <scope>NUCLEOTIDE SEQUENCE</scope>
</reference>
<dbReference type="EMBL" id="AUZY01005729">
    <property type="protein sequence ID" value="EQD57551.1"/>
    <property type="molecule type" value="Genomic_DNA"/>
</dbReference>
<dbReference type="InterPro" id="IPR052945">
    <property type="entry name" value="Mitotic_Regulator"/>
</dbReference>
<accession>T1AA47</accession>
<dbReference type="SUPFAM" id="SSF81901">
    <property type="entry name" value="HCP-like"/>
    <property type="match status" value="1"/>
</dbReference>
<evidence type="ECO:0000313" key="1">
    <source>
        <dbReference type="EMBL" id="EQD57551.1"/>
    </source>
</evidence>
<dbReference type="InterPro" id="IPR006597">
    <property type="entry name" value="Sel1-like"/>
</dbReference>
<protein>
    <submittedName>
        <fullName evidence="1">Sel1 domain protein repeat-containing protein</fullName>
    </submittedName>
</protein>
<gene>
    <name evidence="1" type="ORF">B1B_08741</name>
</gene>